<gene>
    <name evidence="1" type="ORF">Cha6605_2088</name>
</gene>
<protein>
    <submittedName>
        <fullName evidence="1">Siphovirus Gp157 protein</fullName>
    </submittedName>
</protein>
<keyword evidence="2" id="KW-1185">Reference proteome</keyword>
<proteinExistence type="predicted"/>
<dbReference type="InterPro" id="IPR008840">
    <property type="entry name" value="Sipho_Gp157"/>
</dbReference>
<name>K9UFH9_CHAP6</name>
<sequence>MPSLINLESQRDRLVEEIMELAESTSAEEIAGATDSDGADELIVKFNELEAAIADKVDAIVATIAAQKGDIAYLKSRRDEFNRAIDLKIKALEKFENYLKLIIAERPNAQLKGKDATIKIVKNGGVQPIWLNPDIEERNFPPDLVAITTTYKVDRQAVLKKLAESGEDNLVVDGEQIACLQPRGTHLRIG</sequence>
<dbReference type="OrthoDB" id="425370at2"/>
<dbReference type="KEGG" id="cmp:Cha6605_2088"/>
<dbReference type="eggNOG" id="ENOG502ZF6K">
    <property type="taxonomic scope" value="Bacteria"/>
</dbReference>
<evidence type="ECO:0000313" key="1">
    <source>
        <dbReference type="EMBL" id="AFY93181.1"/>
    </source>
</evidence>
<dbReference type="AlphaFoldDB" id="K9UFH9"/>
<dbReference type="STRING" id="1173020.Cha6605_2088"/>
<organism evidence="1 2">
    <name type="scientific">Chamaesiphon minutus (strain ATCC 27169 / PCC 6605)</name>
    <dbReference type="NCBI Taxonomy" id="1173020"/>
    <lineage>
        <taxon>Bacteria</taxon>
        <taxon>Bacillati</taxon>
        <taxon>Cyanobacteriota</taxon>
        <taxon>Cyanophyceae</taxon>
        <taxon>Gomontiellales</taxon>
        <taxon>Chamaesiphonaceae</taxon>
        <taxon>Chamaesiphon</taxon>
    </lineage>
</organism>
<dbReference type="Pfam" id="PF05565">
    <property type="entry name" value="Sipho_Gp157"/>
    <property type="match status" value="1"/>
</dbReference>
<dbReference type="EMBL" id="CP003600">
    <property type="protein sequence ID" value="AFY93181.1"/>
    <property type="molecule type" value="Genomic_DNA"/>
</dbReference>
<dbReference type="Proteomes" id="UP000010366">
    <property type="component" value="Chromosome"/>
</dbReference>
<reference evidence="1 2" key="1">
    <citation type="submission" date="2012-05" db="EMBL/GenBank/DDBJ databases">
        <title>Finished chromosome of genome of Chamaesiphon sp. PCC 6605.</title>
        <authorList>
            <consortium name="US DOE Joint Genome Institute"/>
            <person name="Gugger M."/>
            <person name="Coursin T."/>
            <person name="Rippka R."/>
            <person name="Tandeau De Marsac N."/>
            <person name="Huntemann M."/>
            <person name="Wei C.-L."/>
            <person name="Han J."/>
            <person name="Detter J.C."/>
            <person name="Han C."/>
            <person name="Tapia R."/>
            <person name="Chen A."/>
            <person name="Kyrpides N."/>
            <person name="Mavromatis K."/>
            <person name="Markowitz V."/>
            <person name="Szeto E."/>
            <person name="Ivanova N."/>
            <person name="Pagani I."/>
            <person name="Pati A."/>
            <person name="Goodwin L."/>
            <person name="Nordberg H.P."/>
            <person name="Cantor M.N."/>
            <person name="Hua S.X."/>
            <person name="Woyke T."/>
            <person name="Kerfeld C.A."/>
        </authorList>
    </citation>
    <scope>NUCLEOTIDE SEQUENCE [LARGE SCALE GENOMIC DNA]</scope>
    <source>
        <strain evidence="2">ATCC 27169 / PCC 6605</strain>
    </source>
</reference>
<dbReference type="RefSeq" id="WP_015159341.1">
    <property type="nucleotide sequence ID" value="NC_019697.1"/>
</dbReference>
<dbReference type="HOGENOM" id="CLU_1465735_0_0_3"/>
<accession>K9UFH9</accession>
<evidence type="ECO:0000313" key="2">
    <source>
        <dbReference type="Proteomes" id="UP000010366"/>
    </source>
</evidence>